<dbReference type="Proteomes" id="UP000553632">
    <property type="component" value="Unassembled WGS sequence"/>
</dbReference>
<feature type="non-terminal residue" evidence="1">
    <location>
        <position position="1"/>
    </location>
</feature>
<accession>A0A7J6UBV2</accession>
<evidence type="ECO:0000313" key="2">
    <source>
        <dbReference type="Proteomes" id="UP000553632"/>
    </source>
</evidence>
<keyword evidence="2" id="KW-1185">Reference proteome</keyword>
<name>A0A7J6UBV2_PEROL</name>
<proteinExistence type="predicted"/>
<organism evidence="1 2">
    <name type="scientific">Perkinsus olseni</name>
    <name type="common">Perkinsus atlanticus</name>
    <dbReference type="NCBI Taxonomy" id="32597"/>
    <lineage>
        <taxon>Eukaryota</taxon>
        <taxon>Sar</taxon>
        <taxon>Alveolata</taxon>
        <taxon>Perkinsozoa</taxon>
        <taxon>Perkinsea</taxon>
        <taxon>Perkinsida</taxon>
        <taxon>Perkinsidae</taxon>
        <taxon>Perkinsus</taxon>
    </lineage>
</organism>
<gene>
    <name evidence="1" type="ORF">FOZ63_027318</name>
</gene>
<sequence>ITEKIASCLGGRVSWNGPYNVDLRRRLPSPTLGDNSRRVSLAVNWTYTASMVSELQRDATEKIRHGAFMHHYNVYGVDEETVFGAAQDVHDTIVTPYKMAFDPLLTQTVLAVLYGSAAVRRSFRRLAASEKSGKRVLVVGTSRAGRKRLDSAGGRHIFLLLMSGHLLGIRVGIRVK</sequence>
<dbReference type="AlphaFoldDB" id="A0A7J6UBV2"/>
<dbReference type="EMBL" id="JABANO010004759">
    <property type="protein sequence ID" value="KAF4754661.1"/>
    <property type="molecule type" value="Genomic_DNA"/>
</dbReference>
<protein>
    <submittedName>
        <fullName evidence="1">Uncharacterized protein</fullName>
    </submittedName>
</protein>
<evidence type="ECO:0000313" key="1">
    <source>
        <dbReference type="EMBL" id="KAF4754661.1"/>
    </source>
</evidence>
<reference evidence="1 2" key="1">
    <citation type="submission" date="2020-04" db="EMBL/GenBank/DDBJ databases">
        <title>Perkinsus olseni comparative genomics.</title>
        <authorList>
            <person name="Bogema D.R."/>
        </authorList>
    </citation>
    <scope>NUCLEOTIDE SEQUENCE [LARGE SCALE GENOMIC DNA]</scope>
    <source>
        <strain evidence="1 2">ATCC PRA-207</strain>
    </source>
</reference>
<comment type="caution">
    <text evidence="1">The sequence shown here is derived from an EMBL/GenBank/DDBJ whole genome shotgun (WGS) entry which is preliminary data.</text>
</comment>